<dbReference type="EMBL" id="JBHMBW010000040">
    <property type="protein sequence ID" value="MFB9628317.1"/>
    <property type="molecule type" value="Genomic_DNA"/>
</dbReference>
<reference evidence="1 2" key="1">
    <citation type="submission" date="2024-09" db="EMBL/GenBank/DDBJ databases">
        <authorList>
            <person name="Sun Q."/>
            <person name="Mori K."/>
        </authorList>
    </citation>
    <scope>NUCLEOTIDE SEQUENCE [LARGE SCALE GENOMIC DNA]</scope>
    <source>
        <strain evidence="1 2">JCM 3143</strain>
    </source>
</reference>
<evidence type="ECO:0008006" key="3">
    <source>
        <dbReference type="Google" id="ProtNLM"/>
    </source>
</evidence>
<gene>
    <name evidence="1" type="ORF">ACFFSA_34970</name>
</gene>
<accession>A0ABV5S9H1</accession>
<dbReference type="RefSeq" id="WP_344998283.1">
    <property type="nucleotide sequence ID" value="NZ_BAAAXV010000009.1"/>
</dbReference>
<keyword evidence="2" id="KW-1185">Reference proteome</keyword>
<proteinExistence type="predicted"/>
<evidence type="ECO:0000313" key="1">
    <source>
        <dbReference type="EMBL" id="MFB9628317.1"/>
    </source>
</evidence>
<dbReference type="InterPro" id="IPR036249">
    <property type="entry name" value="Thioredoxin-like_sf"/>
</dbReference>
<protein>
    <recommendedName>
        <fullName evidence="3">Thioredoxin domain-containing protein</fullName>
    </recommendedName>
</protein>
<sequence>MPFLIAAVVLVGVLCLVDLVLTLAVVRRLREHTAELERLAGRPGLMPYDPGVLVGRTLPRDVAGARLVGFFDVGCDTCHERAPQFAVEAKDQTALAVVSGDAGAAGDLVEVLGGVASVVTGDDALRIVHAVGIEAFPTFLRTDQDGTVVAAHTELADLPAVAPAT</sequence>
<comment type="caution">
    <text evidence="1">The sequence shown here is derived from an EMBL/GenBank/DDBJ whole genome shotgun (WGS) entry which is preliminary data.</text>
</comment>
<name>A0ABV5S9H1_9ACTN</name>
<evidence type="ECO:0000313" key="2">
    <source>
        <dbReference type="Proteomes" id="UP001589532"/>
    </source>
</evidence>
<dbReference type="Proteomes" id="UP001589532">
    <property type="component" value="Unassembled WGS sequence"/>
</dbReference>
<organism evidence="1 2">
    <name type="scientific">Nonomuraea helvata</name>
    <dbReference type="NCBI Taxonomy" id="37484"/>
    <lineage>
        <taxon>Bacteria</taxon>
        <taxon>Bacillati</taxon>
        <taxon>Actinomycetota</taxon>
        <taxon>Actinomycetes</taxon>
        <taxon>Streptosporangiales</taxon>
        <taxon>Streptosporangiaceae</taxon>
        <taxon>Nonomuraea</taxon>
    </lineage>
</organism>
<dbReference type="SUPFAM" id="SSF52833">
    <property type="entry name" value="Thioredoxin-like"/>
    <property type="match status" value="1"/>
</dbReference>